<dbReference type="EMBL" id="HF951689">
    <property type="protein sequence ID" value="CCW36618.1"/>
    <property type="molecule type" value="Genomic_DNA"/>
</dbReference>
<sequence length="83" mass="9089">MPTYGYQCTECQHEFQAFQTISAAPIETCPKCNGPVKRLLYPVGIIFKGSGWYITDSRKQENASATEKTSDSSSESKSSDSAV</sequence>
<dbReference type="Proteomes" id="UP000014227">
    <property type="component" value="Chromosome I"/>
</dbReference>
<evidence type="ECO:0000313" key="3">
    <source>
        <dbReference type="EMBL" id="CCW36618.1"/>
    </source>
</evidence>
<dbReference type="InParanoid" id="S0F072"/>
<keyword evidence="4" id="KW-1185">Reference proteome</keyword>
<dbReference type="InterPro" id="IPR013429">
    <property type="entry name" value="Regulatory_FmdB_Zinc_ribbon"/>
</dbReference>
<feature type="region of interest" description="Disordered" evidence="1">
    <location>
        <begin position="57"/>
        <end position="83"/>
    </location>
</feature>
<proteinExistence type="predicted"/>
<dbReference type="SMART" id="SM00834">
    <property type="entry name" value="CxxC_CXXC_SSSS"/>
    <property type="match status" value="1"/>
</dbReference>
<dbReference type="OrthoDB" id="9813321at2"/>
<evidence type="ECO:0000313" key="4">
    <source>
        <dbReference type="Proteomes" id="UP000014227"/>
    </source>
</evidence>
<dbReference type="eggNOG" id="COG2331">
    <property type="taxonomic scope" value="Bacteria"/>
</dbReference>
<gene>
    <name evidence="3" type="ORF">CCALI_02833</name>
</gene>
<protein>
    <submittedName>
        <fullName evidence="3">Uncharacterized protein conserved in bacteria</fullName>
    </submittedName>
</protein>
<feature type="domain" description="Putative regulatory protein FmdB zinc ribbon" evidence="2">
    <location>
        <begin position="1"/>
        <end position="41"/>
    </location>
</feature>
<dbReference type="PANTHER" id="PTHR34404">
    <property type="entry name" value="REGULATORY PROTEIN, FMDB FAMILY"/>
    <property type="match status" value="1"/>
</dbReference>
<dbReference type="KEGG" id="ccz:CCALI_02833"/>
<dbReference type="PANTHER" id="PTHR34404:SF2">
    <property type="entry name" value="CONSERVED SERINE RICH PROTEIN"/>
    <property type="match status" value="1"/>
</dbReference>
<dbReference type="HOGENOM" id="CLU_136025_1_1_0"/>
<dbReference type="RefSeq" id="WP_016484122.1">
    <property type="nucleotide sequence ID" value="NC_021487.1"/>
</dbReference>
<dbReference type="STRING" id="454171.CP488_01255"/>
<accession>S0F072</accession>
<name>S0F072_CHTCT</name>
<dbReference type="Pfam" id="PF09723">
    <property type="entry name" value="Zn_ribbon_8"/>
    <property type="match status" value="1"/>
</dbReference>
<dbReference type="NCBIfam" id="TIGR02605">
    <property type="entry name" value="CxxC_CxxC_SSSS"/>
    <property type="match status" value="1"/>
</dbReference>
<organism evidence="3 4">
    <name type="scientific">Chthonomonas calidirosea (strain DSM 23976 / ICMP 18418 / T49)</name>
    <dbReference type="NCBI Taxonomy" id="1303518"/>
    <lineage>
        <taxon>Bacteria</taxon>
        <taxon>Bacillati</taxon>
        <taxon>Armatimonadota</taxon>
        <taxon>Chthonomonadia</taxon>
        <taxon>Chthonomonadales</taxon>
        <taxon>Chthonomonadaceae</taxon>
        <taxon>Chthonomonas</taxon>
    </lineage>
</organism>
<evidence type="ECO:0000256" key="1">
    <source>
        <dbReference type="SAM" id="MobiDB-lite"/>
    </source>
</evidence>
<feature type="compositionally biased region" description="Low complexity" evidence="1">
    <location>
        <begin position="63"/>
        <end position="83"/>
    </location>
</feature>
<dbReference type="AlphaFoldDB" id="S0F072"/>
<reference evidence="4" key="1">
    <citation type="submission" date="2013-03" db="EMBL/GenBank/DDBJ databases">
        <title>Genome sequence of Chthonomonas calidirosea, the first sequenced genome from the Armatimonadetes phylum (formally candidate division OP10).</title>
        <authorList>
            <person name="Lee K.C.Y."/>
            <person name="Morgan X.C."/>
            <person name="Dunfield P.F."/>
            <person name="Tamas I."/>
            <person name="Houghton K.M."/>
            <person name="Vyssotski M."/>
            <person name="Ryan J.L.J."/>
            <person name="Lagutin K."/>
            <person name="McDonald I.R."/>
            <person name="Stott M.B."/>
        </authorList>
    </citation>
    <scope>NUCLEOTIDE SEQUENCE [LARGE SCALE GENOMIC DNA]</scope>
    <source>
        <strain evidence="4">DSM 23976 / ICMP 18418 / T49</strain>
    </source>
</reference>
<evidence type="ECO:0000259" key="2">
    <source>
        <dbReference type="SMART" id="SM00834"/>
    </source>
</evidence>